<sequence length="47" mass="5135">MLLIVDPYTGLCHVYTDPKDGAYRLEPVDLAGTVVGLVLDTGEFTHE</sequence>
<evidence type="ECO:0000313" key="2">
    <source>
        <dbReference type="Proteomes" id="UP000011740"/>
    </source>
</evidence>
<evidence type="ECO:0000313" key="1">
    <source>
        <dbReference type="EMBL" id="EMF02677.1"/>
    </source>
</evidence>
<protein>
    <submittedName>
        <fullName evidence="1">Uncharacterized protein</fullName>
    </submittedName>
</protein>
<comment type="caution">
    <text evidence="1">The sequence shown here is derived from an EMBL/GenBank/DDBJ whole genome shotgun (WGS) entry which is preliminary data.</text>
</comment>
<name>M3CEW7_STRM1</name>
<organism evidence="1 2">
    <name type="scientific">Streptomyces mobaraensis (strain ATCC 29032 / DSM 40847 / JCM 4168 / NBRC 13819 / NCIMB 11159 / IPCR 16-22)</name>
    <dbReference type="NCBI Taxonomy" id="1223523"/>
    <lineage>
        <taxon>Bacteria</taxon>
        <taxon>Bacillati</taxon>
        <taxon>Actinomycetota</taxon>
        <taxon>Actinomycetes</taxon>
        <taxon>Kitasatosporales</taxon>
        <taxon>Streptomycetaceae</taxon>
        <taxon>Streptomyces</taxon>
    </lineage>
</organism>
<dbReference type="AlphaFoldDB" id="M3CEW7"/>
<accession>M3CEW7</accession>
<proteinExistence type="predicted"/>
<dbReference type="EMBL" id="AORZ01000001">
    <property type="protein sequence ID" value="EMF02677.1"/>
    <property type="molecule type" value="Genomic_DNA"/>
</dbReference>
<dbReference type="Proteomes" id="UP000011740">
    <property type="component" value="Unassembled WGS sequence"/>
</dbReference>
<dbReference type="PATRIC" id="fig|1223523.3.peg.156"/>
<gene>
    <name evidence="1" type="ORF">H340_00740</name>
</gene>
<reference evidence="1 2" key="1">
    <citation type="journal article" date="2013" name="Genome Announc.">
        <title>Whole-Genome Shotgun Assembly and Analysis of the Genome of Streptomyces mobaraensis DSM 40847, a Strain for Industrial Production of Microbial Transglutaminase.</title>
        <authorList>
            <person name="Yang H."/>
            <person name="He T."/>
            <person name="Wu W."/>
            <person name="Zhu W."/>
            <person name="Lu B."/>
            <person name="Sun W."/>
        </authorList>
    </citation>
    <scope>NUCLEOTIDE SEQUENCE [LARGE SCALE GENOMIC DNA]</scope>
    <source>
        <strain evidence="1 2">DSM 40847</strain>
    </source>
</reference>